<dbReference type="GO" id="GO:0005829">
    <property type="term" value="C:cytosol"/>
    <property type="evidence" value="ECO:0007669"/>
    <property type="project" value="TreeGrafter"/>
</dbReference>
<evidence type="ECO:0000256" key="7">
    <source>
        <dbReference type="ARBA" id="ARBA00022833"/>
    </source>
</evidence>
<dbReference type="FunFam" id="3.20.20.140:FF:000022">
    <property type="entry name" value="Guanine deaminase"/>
    <property type="match status" value="1"/>
</dbReference>
<keyword evidence="7" id="KW-0862">Zinc</keyword>
<dbReference type="eggNOG" id="KOG3968">
    <property type="taxonomic scope" value="Eukaryota"/>
</dbReference>
<accession>A0A1C1CVR0</accession>
<comment type="similarity">
    <text evidence="3">Belongs to the metallo-dependent hydrolases superfamily. ATZ/TRZ family.</text>
</comment>
<proteinExistence type="inferred from homology"/>
<dbReference type="GO" id="GO:0046098">
    <property type="term" value="P:guanine metabolic process"/>
    <property type="evidence" value="ECO:0007669"/>
    <property type="project" value="TreeGrafter"/>
</dbReference>
<keyword evidence="14" id="KW-1185">Reference proteome</keyword>
<dbReference type="PANTHER" id="PTHR11271">
    <property type="entry name" value="GUANINE DEAMINASE"/>
    <property type="match status" value="1"/>
</dbReference>
<evidence type="ECO:0000256" key="11">
    <source>
        <dbReference type="ARBA" id="ARBA00083147"/>
    </source>
</evidence>
<dbReference type="Proteomes" id="UP000094526">
    <property type="component" value="Unassembled WGS sequence"/>
</dbReference>
<dbReference type="InterPro" id="IPR006680">
    <property type="entry name" value="Amidohydro-rel"/>
</dbReference>
<evidence type="ECO:0000259" key="12">
    <source>
        <dbReference type="Pfam" id="PF01979"/>
    </source>
</evidence>
<evidence type="ECO:0000313" key="14">
    <source>
        <dbReference type="Proteomes" id="UP000094526"/>
    </source>
</evidence>
<dbReference type="VEuPathDB" id="FungiDB:CLCR_10132"/>
<dbReference type="Pfam" id="PF01979">
    <property type="entry name" value="Amidohydro_1"/>
    <property type="match status" value="1"/>
</dbReference>
<dbReference type="InterPro" id="IPR051607">
    <property type="entry name" value="Metallo-dep_hydrolases"/>
</dbReference>
<dbReference type="GO" id="GO:0008270">
    <property type="term" value="F:zinc ion binding"/>
    <property type="evidence" value="ECO:0007669"/>
    <property type="project" value="TreeGrafter"/>
</dbReference>
<dbReference type="EMBL" id="LGRB01000008">
    <property type="protein sequence ID" value="OCT52568.1"/>
    <property type="molecule type" value="Genomic_DNA"/>
</dbReference>
<dbReference type="Gene3D" id="2.30.40.10">
    <property type="entry name" value="Urease, subunit C, domain 1"/>
    <property type="match status" value="1"/>
</dbReference>
<sequence>MSRQSDGLFAYYGTLIHSITPSKLEILQDTIIVVDGEGSISLINPQVSAEGGQDLQDVIAKLLKQPDTRVRVTTLKPQQFIVPGFIDTHVHAPQFSMRGLGQGLHILDWLDQVTFPHESKFSDKDYATEIYTRCVQMGLRQGITTACYFASLHTEATKILADVCLQKGQRAFVGKTCMDHAGTNPSYYREETAEAEAGTEDLIQHCRAVDKSGIFVRPILTPRFAISCTSQLLSRLGGLAKEHEHAYGVGKGIPNQTHFCEARQEIDATLKQYKSFSCEADLYEHYGLLNSNSVLAHCTLLSHDDLAKIKQRECGIAHCPISNVTVGGGFMAAPVRKFFSEGITKVGLGTDSGGGFSCSIVDVMRQALIVGNAREMLSEGKERRLGLEEVFYMATLGGARVLGMQDRVGSFEVGKQFDAILVDMQDPYCGPHDDFDAVHTTTLDEFGDNTIEAITKVWQKWIMSGDDRNLRRVWVGGEMKKDTYRAGYW</sequence>
<evidence type="ECO:0000256" key="5">
    <source>
        <dbReference type="ARBA" id="ARBA00022723"/>
    </source>
</evidence>
<dbReference type="EC" id="3.5.4.3" evidence="4"/>
<evidence type="ECO:0000256" key="8">
    <source>
        <dbReference type="ARBA" id="ARBA00051148"/>
    </source>
</evidence>
<comment type="function">
    <text evidence="9">Catalyzes the hydrolytic deamination of guanine, producing xanthine and ammonia.</text>
</comment>
<comment type="caution">
    <text evidence="13">The sequence shown here is derived from an EMBL/GenBank/DDBJ whole genome shotgun (WGS) entry which is preliminary data.</text>
</comment>
<reference evidence="14" key="1">
    <citation type="submission" date="2015-07" db="EMBL/GenBank/DDBJ databases">
        <authorList>
            <person name="Teixeira M.M."/>
            <person name="Souza R.C."/>
            <person name="Almeida L.G."/>
            <person name="Vicente V.A."/>
            <person name="de Hoog S."/>
            <person name="Bocca A.L."/>
            <person name="de Almeida S.R."/>
            <person name="Vasconcelos A.T."/>
            <person name="Felipe M.S."/>
        </authorList>
    </citation>
    <scope>NUCLEOTIDE SEQUENCE [LARGE SCALE GENOMIC DNA]</scope>
    <source>
        <strain evidence="14">KSF</strain>
    </source>
</reference>
<keyword evidence="6" id="KW-0378">Hydrolase</keyword>
<dbReference type="OrthoDB" id="194468at2759"/>
<comment type="cofactor">
    <cofactor evidence="1">
        <name>Zn(2+)</name>
        <dbReference type="ChEBI" id="CHEBI:29105"/>
    </cofactor>
</comment>
<organism evidence="13 14">
    <name type="scientific">Cladophialophora carrionii</name>
    <dbReference type="NCBI Taxonomy" id="86049"/>
    <lineage>
        <taxon>Eukaryota</taxon>
        <taxon>Fungi</taxon>
        <taxon>Dikarya</taxon>
        <taxon>Ascomycota</taxon>
        <taxon>Pezizomycotina</taxon>
        <taxon>Eurotiomycetes</taxon>
        <taxon>Chaetothyriomycetidae</taxon>
        <taxon>Chaetothyriales</taxon>
        <taxon>Herpotrichiellaceae</taxon>
        <taxon>Cladophialophora</taxon>
    </lineage>
</organism>
<dbReference type="InterPro" id="IPR011059">
    <property type="entry name" value="Metal-dep_hydrolase_composite"/>
</dbReference>
<evidence type="ECO:0000256" key="1">
    <source>
        <dbReference type="ARBA" id="ARBA00001947"/>
    </source>
</evidence>
<evidence type="ECO:0000256" key="3">
    <source>
        <dbReference type="ARBA" id="ARBA00006745"/>
    </source>
</evidence>
<dbReference type="VEuPathDB" id="FungiDB:G647_03961"/>
<dbReference type="GO" id="GO:0008892">
    <property type="term" value="F:guanine deaminase activity"/>
    <property type="evidence" value="ECO:0007669"/>
    <property type="project" value="UniProtKB-EC"/>
</dbReference>
<evidence type="ECO:0000256" key="4">
    <source>
        <dbReference type="ARBA" id="ARBA00012781"/>
    </source>
</evidence>
<gene>
    <name evidence="13" type="primary">guaD</name>
    <name evidence="13" type="ORF">CLCR_10132</name>
</gene>
<evidence type="ECO:0000313" key="13">
    <source>
        <dbReference type="EMBL" id="OCT52568.1"/>
    </source>
</evidence>
<name>A0A1C1CVR0_9EURO</name>
<evidence type="ECO:0000256" key="2">
    <source>
        <dbReference type="ARBA" id="ARBA00004984"/>
    </source>
</evidence>
<comment type="pathway">
    <text evidence="2">Purine metabolism; guanine degradation; xanthine from guanine: step 1/1.</text>
</comment>
<dbReference type="SUPFAM" id="SSF51556">
    <property type="entry name" value="Metallo-dependent hydrolases"/>
    <property type="match status" value="1"/>
</dbReference>
<evidence type="ECO:0000256" key="10">
    <source>
        <dbReference type="ARBA" id="ARBA00069860"/>
    </source>
</evidence>
<feature type="domain" description="Amidohydrolase-related" evidence="12">
    <location>
        <begin position="80"/>
        <end position="478"/>
    </location>
</feature>
<comment type="catalytic activity">
    <reaction evidence="8">
        <text>guanine + H2O + H(+) = xanthine + NH4(+)</text>
        <dbReference type="Rhea" id="RHEA:14665"/>
        <dbReference type="ChEBI" id="CHEBI:15377"/>
        <dbReference type="ChEBI" id="CHEBI:15378"/>
        <dbReference type="ChEBI" id="CHEBI:16235"/>
        <dbReference type="ChEBI" id="CHEBI:17712"/>
        <dbReference type="ChEBI" id="CHEBI:28938"/>
        <dbReference type="EC" id="3.5.4.3"/>
    </reaction>
</comment>
<dbReference type="InterPro" id="IPR032466">
    <property type="entry name" value="Metal_Hydrolase"/>
</dbReference>
<keyword evidence="5" id="KW-0479">Metal-binding</keyword>
<dbReference type="STRING" id="86049.A0A1C1CVR0"/>
<dbReference type="SUPFAM" id="SSF51338">
    <property type="entry name" value="Composite domain of metallo-dependent hydrolases"/>
    <property type="match status" value="1"/>
</dbReference>
<dbReference type="PANTHER" id="PTHR11271:SF49">
    <property type="entry name" value="GUANINE DEAMINASE"/>
    <property type="match status" value="1"/>
</dbReference>
<protein>
    <recommendedName>
        <fullName evidence="10">Probable guanine deaminase</fullName>
        <ecNumber evidence="4">3.5.4.3</ecNumber>
    </recommendedName>
    <alternativeName>
        <fullName evidence="11">Guanine aminohydrolase</fullName>
    </alternativeName>
</protein>
<evidence type="ECO:0000256" key="9">
    <source>
        <dbReference type="ARBA" id="ARBA00056079"/>
    </source>
</evidence>
<dbReference type="Gene3D" id="3.20.20.140">
    <property type="entry name" value="Metal-dependent hydrolases"/>
    <property type="match status" value="1"/>
</dbReference>
<evidence type="ECO:0000256" key="6">
    <source>
        <dbReference type="ARBA" id="ARBA00022801"/>
    </source>
</evidence>
<dbReference type="AlphaFoldDB" id="A0A1C1CVR0"/>